<comment type="caution">
    <text evidence="1">The sequence shown here is derived from an EMBL/GenBank/DDBJ whole genome shotgun (WGS) entry which is preliminary data.</text>
</comment>
<dbReference type="Proteomes" id="UP000317243">
    <property type="component" value="Unassembled WGS sequence"/>
</dbReference>
<keyword evidence="2" id="KW-1185">Reference proteome</keyword>
<protein>
    <submittedName>
        <fullName evidence="1">Uncharacterized protein</fullName>
    </submittedName>
</protein>
<gene>
    <name evidence="1" type="ORF">KOR42_40490</name>
</gene>
<evidence type="ECO:0000313" key="1">
    <source>
        <dbReference type="EMBL" id="TWT47965.1"/>
    </source>
</evidence>
<evidence type="ECO:0000313" key="2">
    <source>
        <dbReference type="Proteomes" id="UP000317243"/>
    </source>
</evidence>
<sequence>MDRHLHHSCEVDELSFRGRTNQERPETPKAMQQAQEHFQFWFALTHEQSQRLT</sequence>
<accession>A0A5C5WD05</accession>
<name>A0A5C5WD05_9PLAN</name>
<dbReference type="EMBL" id="SIHI01000021">
    <property type="protein sequence ID" value="TWT47965.1"/>
    <property type="molecule type" value="Genomic_DNA"/>
</dbReference>
<reference evidence="1 2" key="1">
    <citation type="submission" date="2019-02" db="EMBL/GenBank/DDBJ databases">
        <title>Deep-cultivation of Planctomycetes and their phenomic and genomic characterization uncovers novel biology.</title>
        <authorList>
            <person name="Wiegand S."/>
            <person name="Jogler M."/>
            <person name="Boedeker C."/>
            <person name="Pinto D."/>
            <person name="Vollmers J."/>
            <person name="Rivas-Marin E."/>
            <person name="Kohn T."/>
            <person name="Peeters S.H."/>
            <person name="Heuer A."/>
            <person name="Rast P."/>
            <person name="Oberbeckmann S."/>
            <person name="Bunk B."/>
            <person name="Jeske O."/>
            <person name="Meyerdierks A."/>
            <person name="Storesund J.E."/>
            <person name="Kallscheuer N."/>
            <person name="Luecker S."/>
            <person name="Lage O.M."/>
            <person name="Pohl T."/>
            <person name="Merkel B.J."/>
            <person name="Hornburger P."/>
            <person name="Mueller R.-W."/>
            <person name="Bruemmer F."/>
            <person name="Labrenz M."/>
            <person name="Spormann A.M."/>
            <person name="Op Den Camp H."/>
            <person name="Overmann J."/>
            <person name="Amann R."/>
            <person name="Jetten M.S.M."/>
            <person name="Mascher T."/>
            <person name="Medema M.H."/>
            <person name="Devos D.P."/>
            <person name="Kaster A.-K."/>
            <person name="Ovreas L."/>
            <person name="Rohde M."/>
            <person name="Galperin M.Y."/>
            <person name="Jogler C."/>
        </authorList>
    </citation>
    <scope>NUCLEOTIDE SEQUENCE [LARGE SCALE GENOMIC DNA]</scope>
    <source>
        <strain evidence="1 2">KOR42</strain>
    </source>
</reference>
<organism evidence="1 2">
    <name type="scientific">Thalassoglobus neptunius</name>
    <dbReference type="NCBI Taxonomy" id="1938619"/>
    <lineage>
        <taxon>Bacteria</taxon>
        <taxon>Pseudomonadati</taxon>
        <taxon>Planctomycetota</taxon>
        <taxon>Planctomycetia</taxon>
        <taxon>Planctomycetales</taxon>
        <taxon>Planctomycetaceae</taxon>
        <taxon>Thalassoglobus</taxon>
    </lineage>
</organism>
<proteinExistence type="predicted"/>
<dbReference type="AlphaFoldDB" id="A0A5C5WD05"/>